<dbReference type="SMART" id="SM00516">
    <property type="entry name" value="SEC14"/>
    <property type="match status" value="1"/>
</dbReference>
<dbReference type="Gene3D" id="3.40.525.10">
    <property type="entry name" value="CRAL-TRIO lipid binding domain"/>
    <property type="match status" value="1"/>
</dbReference>
<proteinExistence type="predicted"/>
<dbReference type="PROSITE" id="PS50191">
    <property type="entry name" value="CRAL_TRIO"/>
    <property type="match status" value="1"/>
</dbReference>
<dbReference type="RefSeq" id="XP_002731522.1">
    <property type="nucleotide sequence ID" value="XM_002731476.2"/>
</dbReference>
<name>A0ABM0GJZ2_SACKO</name>
<keyword evidence="2" id="KW-1185">Reference proteome</keyword>
<evidence type="ECO:0000259" key="1">
    <source>
        <dbReference type="PROSITE" id="PS50191"/>
    </source>
</evidence>
<organism evidence="2 3">
    <name type="scientific">Saccoglossus kowalevskii</name>
    <name type="common">Acorn worm</name>
    <dbReference type="NCBI Taxonomy" id="10224"/>
    <lineage>
        <taxon>Eukaryota</taxon>
        <taxon>Metazoa</taxon>
        <taxon>Hemichordata</taxon>
        <taxon>Enteropneusta</taxon>
        <taxon>Harrimaniidae</taxon>
        <taxon>Saccoglossus</taxon>
    </lineage>
</organism>
<dbReference type="PANTHER" id="PTHR46590">
    <property type="entry name" value="PHOSPHATIDYLINOSITOL TRANSFER PROTEIN CSR1-RELATED"/>
    <property type="match status" value="1"/>
</dbReference>
<sequence>MTEINEEDFKELKSRLQLIFDADPDQFHSDSSLKRFLRAFITVDSAFTSVLKCNKWRREFGVESLTSDNEEIQTQLATGVGKILPHRDIEGRPIVLITGKLHNAYERDVDVLTRFTVYLLETASKKCNEDVIDNLCVIFDLRDFGMANMDYQFVKNLIWLLTKYYPERLGVCLIINAPVMFWGCWQVIRPWLHDFTASKVVFINGAEHLSQFLCPDILPKDVIVSTVANNEEQQQ</sequence>
<evidence type="ECO:0000313" key="3">
    <source>
        <dbReference type="RefSeq" id="XP_002731522.1"/>
    </source>
</evidence>
<reference evidence="3" key="1">
    <citation type="submission" date="2025-08" db="UniProtKB">
        <authorList>
            <consortium name="RefSeq"/>
        </authorList>
    </citation>
    <scope>IDENTIFICATION</scope>
    <source>
        <tissue evidence="3">Testes</tissue>
    </source>
</reference>
<dbReference type="InterPro" id="IPR036273">
    <property type="entry name" value="CRAL/TRIO_N_dom_sf"/>
</dbReference>
<dbReference type="InterPro" id="IPR036865">
    <property type="entry name" value="CRAL-TRIO_dom_sf"/>
</dbReference>
<dbReference type="InterPro" id="IPR001251">
    <property type="entry name" value="CRAL-TRIO_dom"/>
</dbReference>
<accession>A0ABM0GJZ2</accession>
<feature type="domain" description="CRAL-TRIO" evidence="1">
    <location>
        <begin position="71"/>
        <end position="230"/>
    </location>
</feature>
<dbReference type="Pfam" id="PF00650">
    <property type="entry name" value="CRAL_TRIO"/>
    <property type="match status" value="1"/>
</dbReference>
<dbReference type="InterPro" id="IPR052432">
    <property type="entry name" value="PITP/CRAL-TRIO"/>
</dbReference>
<dbReference type="SUPFAM" id="SSF46938">
    <property type="entry name" value="CRAL/TRIO N-terminal domain"/>
    <property type="match status" value="1"/>
</dbReference>
<dbReference type="Proteomes" id="UP000694865">
    <property type="component" value="Unplaced"/>
</dbReference>
<gene>
    <name evidence="3" type="primary">LOC100368314</name>
</gene>
<dbReference type="GeneID" id="100368314"/>
<dbReference type="PANTHER" id="PTHR46590:SF1">
    <property type="entry name" value="PHOSPHATIDYLINOSITOL TRANSFER PROTEIN CSR1"/>
    <property type="match status" value="1"/>
</dbReference>
<dbReference type="SUPFAM" id="SSF52087">
    <property type="entry name" value="CRAL/TRIO domain"/>
    <property type="match status" value="1"/>
</dbReference>
<dbReference type="CDD" id="cd00170">
    <property type="entry name" value="SEC14"/>
    <property type="match status" value="1"/>
</dbReference>
<protein>
    <submittedName>
        <fullName evidence="3">CRAL-TRIO domain-containing protein C3H8.02-like</fullName>
    </submittedName>
</protein>
<evidence type="ECO:0000313" key="2">
    <source>
        <dbReference type="Proteomes" id="UP000694865"/>
    </source>
</evidence>